<sequence>MVKRTSFPPWQSTLQSSAPQPATASPQFDFSFTSSTQPEPPRITSDLPQPISHGAGDVGNIQQNSMTQEQTSPEFPFHSLRPSQIMDTLLAENPRIRAAQSAWEVSQHKTQPQKLPLATPSTEQATSAKGQMPVTSTPVPLPARHSSTPTASLKRPAEGGNQGPAKRPQKTTWQNDLGLYFGHKRPTAEIMEERRLEEVRRREAERRAENTTEPSPDSEGDVDDNSVILETNGRPYKKYKDPVTGELLPSHGCLIPDGYKNLDGTAFSWVCPLRECRKTYGDLKALGGHFNMCHNSLALNDNLDGTLSLVRRYKSTGKSSPAVIVSRNPLPADVPPVKPALPTLMNSDKPASQSPTPRMTQSEDDVPKNMALISYLHTYLDQRQRTPFYREDVAWMVSQPQRRKLPEKWLDQHHGGIVDKTHYAIAIAYLVGEEVTGAEACTKAPGSLGRLGGICIQLPSSMPTSARVAFSKVRTCISCKYVAWNGRQSNNCEWVRRLRPYGPAHLPESQTTGETSPDLSQDQLFQSVERQEVSGDTEARASVEDVQMIRRRGPGRAAKPAHIHVPVYDKNDISADAMVVSEAAAAGLRAGPGATGLEMEDWEFAPGRVEERGESWAFSGPYLTTQEPIQMTDETSFNVMHVRPGATIHLQKQADRLRCVSVAAGKIKVKKGSQECFIGPHGAFKVLPGETCVIENRFYIEAWVHCMSLDNFSLMD</sequence>
<accession>A0ACC0UX73</accession>
<gene>
    <name evidence="1" type="ORF">N3K66_007081</name>
</gene>
<evidence type="ECO:0000313" key="1">
    <source>
        <dbReference type="EMBL" id="KAI9898721.1"/>
    </source>
</evidence>
<name>A0ACC0UX73_9HYPO</name>
<comment type="caution">
    <text evidence="1">The sequence shown here is derived from an EMBL/GenBank/DDBJ whole genome shotgun (WGS) entry which is preliminary data.</text>
</comment>
<evidence type="ECO:0000313" key="2">
    <source>
        <dbReference type="Proteomes" id="UP001163324"/>
    </source>
</evidence>
<organism evidence="1 2">
    <name type="scientific">Trichothecium roseum</name>
    <dbReference type="NCBI Taxonomy" id="47278"/>
    <lineage>
        <taxon>Eukaryota</taxon>
        <taxon>Fungi</taxon>
        <taxon>Dikarya</taxon>
        <taxon>Ascomycota</taxon>
        <taxon>Pezizomycotina</taxon>
        <taxon>Sordariomycetes</taxon>
        <taxon>Hypocreomycetidae</taxon>
        <taxon>Hypocreales</taxon>
        <taxon>Hypocreales incertae sedis</taxon>
        <taxon>Trichothecium</taxon>
    </lineage>
</organism>
<dbReference type="EMBL" id="CM047945">
    <property type="protein sequence ID" value="KAI9898721.1"/>
    <property type="molecule type" value="Genomic_DNA"/>
</dbReference>
<proteinExistence type="predicted"/>
<keyword evidence="2" id="KW-1185">Reference proteome</keyword>
<protein>
    <submittedName>
        <fullName evidence="1">Uncharacterized protein</fullName>
    </submittedName>
</protein>
<reference evidence="1" key="1">
    <citation type="submission" date="2022-10" db="EMBL/GenBank/DDBJ databases">
        <title>Complete Genome of Trichothecium roseum strain YXFP-22015, a Plant Pathogen Isolated from Citrus.</title>
        <authorList>
            <person name="Wang Y."/>
            <person name="Zhu L."/>
        </authorList>
    </citation>
    <scope>NUCLEOTIDE SEQUENCE</scope>
    <source>
        <strain evidence="1">YXFP-22015</strain>
    </source>
</reference>
<dbReference type="Proteomes" id="UP001163324">
    <property type="component" value="Chromosome 6"/>
</dbReference>